<proteinExistence type="predicted"/>
<evidence type="ECO:0008006" key="4">
    <source>
        <dbReference type="Google" id="ProtNLM"/>
    </source>
</evidence>
<reference evidence="2 3" key="1">
    <citation type="journal article" date="2020" name="BMC Genomics">
        <title>Intraspecific diversification of the crop wild relative Brassica cretica Lam. using demographic model selection.</title>
        <authorList>
            <person name="Kioukis A."/>
            <person name="Michalopoulou V.A."/>
            <person name="Briers L."/>
            <person name="Pirintsos S."/>
            <person name="Studholme D.J."/>
            <person name="Pavlidis P."/>
            <person name="Sarris P.F."/>
        </authorList>
    </citation>
    <scope>NUCLEOTIDE SEQUENCE [LARGE SCALE GENOMIC DNA]</scope>
    <source>
        <strain evidence="3">cv. PFS-1207/04</strain>
    </source>
</reference>
<keyword evidence="3" id="KW-1185">Reference proteome</keyword>
<evidence type="ECO:0000313" key="3">
    <source>
        <dbReference type="Proteomes" id="UP000266723"/>
    </source>
</evidence>
<evidence type="ECO:0000313" key="2">
    <source>
        <dbReference type="EMBL" id="KAF3520811.1"/>
    </source>
</evidence>
<dbReference type="EMBL" id="QGKV02001556">
    <property type="protein sequence ID" value="KAF3520811.1"/>
    <property type="molecule type" value="Genomic_DNA"/>
</dbReference>
<name>A0ABQ7B3P3_BRACR</name>
<organism evidence="2 3">
    <name type="scientific">Brassica cretica</name>
    <name type="common">Mustard</name>
    <dbReference type="NCBI Taxonomy" id="69181"/>
    <lineage>
        <taxon>Eukaryota</taxon>
        <taxon>Viridiplantae</taxon>
        <taxon>Streptophyta</taxon>
        <taxon>Embryophyta</taxon>
        <taxon>Tracheophyta</taxon>
        <taxon>Spermatophyta</taxon>
        <taxon>Magnoliopsida</taxon>
        <taxon>eudicotyledons</taxon>
        <taxon>Gunneridae</taxon>
        <taxon>Pentapetalae</taxon>
        <taxon>rosids</taxon>
        <taxon>malvids</taxon>
        <taxon>Brassicales</taxon>
        <taxon>Brassicaceae</taxon>
        <taxon>Brassiceae</taxon>
        <taxon>Brassica</taxon>
    </lineage>
</organism>
<feature type="compositionally biased region" description="Polar residues" evidence="1">
    <location>
        <begin position="62"/>
        <end position="87"/>
    </location>
</feature>
<dbReference type="Proteomes" id="UP000266723">
    <property type="component" value="Unassembled WGS sequence"/>
</dbReference>
<evidence type="ECO:0000256" key="1">
    <source>
        <dbReference type="SAM" id="MobiDB-lite"/>
    </source>
</evidence>
<feature type="compositionally biased region" description="Basic and acidic residues" evidence="1">
    <location>
        <begin position="88"/>
        <end position="99"/>
    </location>
</feature>
<sequence>METEYREAETRSPTETQRQPIRSNLLEARRVPEPNQRIVFGQSEERLEQMWWSAGDVTPRIVQNASKRSMESSQTKIESERYQTSPRDQSKDRIFKNRR</sequence>
<feature type="region of interest" description="Disordered" evidence="1">
    <location>
        <begin position="62"/>
        <end position="99"/>
    </location>
</feature>
<accession>A0ABQ7B3P3</accession>
<feature type="compositionally biased region" description="Polar residues" evidence="1">
    <location>
        <begin position="13"/>
        <end position="22"/>
    </location>
</feature>
<feature type="region of interest" description="Disordered" evidence="1">
    <location>
        <begin position="1"/>
        <end position="23"/>
    </location>
</feature>
<gene>
    <name evidence="2" type="ORF">DY000_02061040</name>
</gene>
<protein>
    <recommendedName>
        <fullName evidence="4">DUF4005 domain-containing protein</fullName>
    </recommendedName>
</protein>
<comment type="caution">
    <text evidence="2">The sequence shown here is derived from an EMBL/GenBank/DDBJ whole genome shotgun (WGS) entry which is preliminary data.</text>
</comment>
<feature type="compositionally biased region" description="Basic and acidic residues" evidence="1">
    <location>
        <begin position="1"/>
        <end position="12"/>
    </location>
</feature>